<name>A0A8H3J7P3_9LECA</name>
<reference evidence="3" key="1">
    <citation type="submission" date="2021-03" db="EMBL/GenBank/DDBJ databases">
        <authorList>
            <person name="Tagirdzhanova G."/>
        </authorList>
    </citation>
    <scope>NUCLEOTIDE SEQUENCE</scope>
</reference>
<evidence type="ECO:0000313" key="3">
    <source>
        <dbReference type="EMBL" id="CAF9942355.1"/>
    </source>
</evidence>
<gene>
    <name evidence="3" type="ORF">IMSHALPRED_003635</name>
</gene>
<proteinExistence type="predicted"/>
<evidence type="ECO:0000256" key="1">
    <source>
        <dbReference type="ARBA" id="ARBA00022737"/>
    </source>
</evidence>
<comment type="caution">
    <text evidence="3">The sequence shown here is derived from an EMBL/GenBank/DDBJ whole genome shotgun (WGS) entry which is preliminary data.</text>
</comment>
<dbReference type="InterPro" id="IPR056884">
    <property type="entry name" value="NPHP3-like_N"/>
</dbReference>
<dbReference type="PANTHER" id="PTHR10039">
    <property type="entry name" value="AMELOGENIN"/>
    <property type="match status" value="1"/>
</dbReference>
<evidence type="ECO:0000259" key="2">
    <source>
        <dbReference type="Pfam" id="PF24883"/>
    </source>
</evidence>
<dbReference type="Pfam" id="PF24883">
    <property type="entry name" value="NPHP3_N"/>
    <property type="match status" value="1"/>
</dbReference>
<sequence>MAEVIGIASGIAGLLSLTIEVIQISSTYVNGVRGASSTVQRFLKELDNLKKVFAKFDEMSKNIDDIQVFGEDGQSCLVSVQDGKHYLELLTDVRNRLGTRTTDGSFRKKLKALTWPFSEEKTLSLVGSLHRHLDIYQTALTIDNLAVGKLTLTEMRQMRNDQQDSQVEAVLDWLSPLNMYQKQQDVLSRRHGNTGAWLLSNDVFERWADSESSDRTLWCPGDPGTGKTVITSIVVDHLVKTHASDDVHIAYVYCDYKDQVLQTASNLIACLARQLVGWPKRLPLQLERPHKELEPQRRRPSLEELQNLLVTLCNERRRTFVVVDALDECEAMQQRRHFLPLLKSLPHGSTGLFVTSRPNNEDIYHVFTTAP</sequence>
<keyword evidence="4" id="KW-1185">Reference proteome</keyword>
<dbReference type="PANTHER" id="PTHR10039:SF15">
    <property type="entry name" value="NACHT DOMAIN-CONTAINING PROTEIN"/>
    <property type="match status" value="1"/>
</dbReference>
<organism evidence="3 4">
    <name type="scientific">Imshaugia aleurites</name>
    <dbReference type="NCBI Taxonomy" id="172621"/>
    <lineage>
        <taxon>Eukaryota</taxon>
        <taxon>Fungi</taxon>
        <taxon>Dikarya</taxon>
        <taxon>Ascomycota</taxon>
        <taxon>Pezizomycotina</taxon>
        <taxon>Lecanoromycetes</taxon>
        <taxon>OSLEUM clade</taxon>
        <taxon>Lecanoromycetidae</taxon>
        <taxon>Lecanorales</taxon>
        <taxon>Lecanorineae</taxon>
        <taxon>Parmeliaceae</taxon>
        <taxon>Imshaugia</taxon>
    </lineage>
</organism>
<dbReference type="SUPFAM" id="SSF52540">
    <property type="entry name" value="P-loop containing nucleoside triphosphate hydrolases"/>
    <property type="match status" value="1"/>
</dbReference>
<dbReference type="AlphaFoldDB" id="A0A8H3J7P3"/>
<dbReference type="InterPro" id="IPR027417">
    <property type="entry name" value="P-loop_NTPase"/>
</dbReference>
<dbReference type="Gene3D" id="3.40.50.300">
    <property type="entry name" value="P-loop containing nucleotide triphosphate hydrolases"/>
    <property type="match status" value="1"/>
</dbReference>
<dbReference type="Proteomes" id="UP000664534">
    <property type="component" value="Unassembled WGS sequence"/>
</dbReference>
<dbReference type="EMBL" id="CAJPDT010000182">
    <property type="protein sequence ID" value="CAF9942355.1"/>
    <property type="molecule type" value="Genomic_DNA"/>
</dbReference>
<keyword evidence="1" id="KW-0677">Repeat</keyword>
<feature type="domain" description="Nephrocystin 3-like N-terminal" evidence="2">
    <location>
        <begin position="193"/>
        <end position="357"/>
    </location>
</feature>
<dbReference type="OrthoDB" id="448455at2759"/>
<protein>
    <recommendedName>
        <fullName evidence="2">Nephrocystin 3-like N-terminal domain-containing protein</fullName>
    </recommendedName>
</protein>
<evidence type="ECO:0000313" key="4">
    <source>
        <dbReference type="Proteomes" id="UP000664534"/>
    </source>
</evidence>
<accession>A0A8H3J7P3</accession>